<reference evidence="2" key="1">
    <citation type="journal article" date="2021" name="Proc. Natl. Acad. Sci. U.S.A.">
        <title>A Catalog of Tens of Thousands of Viruses from Human Metagenomes Reveals Hidden Associations with Chronic Diseases.</title>
        <authorList>
            <person name="Tisza M.J."/>
            <person name="Buck C.B."/>
        </authorList>
    </citation>
    <scope>NUCLEOTIDE SEQUENCE</scope>
    <source>
        <strain evidence="2">CtVKV3</strain>
    </source>
</reference>
<accession>A0A8S5SAT1</accession>
<keyword evidence="1" id="KW-0175">Coiled coil</keyword>
<feature type="coiled-coil region" evidence="1">
    <location>
        <begin position="3"/>
        <end position="40"/>
    </location>
</feature>
<protein>
    <submittedName>
        <fullName evidence="2">Uncharacterized protein</fullName>
    </submittedName>
</protein>
<evidence type="ECO:0000256" key="1">
    <source>
        <dbReference type="SAM" id="Coils"/>
    </source>
</evidence>
<name>A0A8S5SAT1_9CAUD</name>
<proteinExistence type="predicted"/>
<dbReference type="EMBL" id="BK032563">
    <property type="protein sequence ID" value="DAF48109.1"/>
    <property type="molecule type" value="Genomic_DNA"/>
</dbReference>
<organism evidence="2">
    <name type="scientific">Myoviridae sp. ctVKV3</name>
    <dbReference type="NCBI Taxonomy" id="2827688"/>
    <lineage>
        <taxon>Viruses</taxon>
        <taxon>Duplodnaviria</taxon>
        <taxon>Heunggongvirae</taxon>
        <taxon>Uroviricota</taxon>
        <taxon>Caudoviricetes</taxon>
    </lineage>
</organism>
<evidence type="ECO:0000313" key="2">
    <source>
        <dbReference type="EMBL" id="DAF48109.1"/>
    </source>
</evidence>
<sequence length="45" mass="5406">MNKEQAEHELAELHEKERSLEKALELVREKIRELVNYTDKNKGQK</sequence>